<evidence type="ECO:0008006" key="4">
    <source>
        <dbReference type="Google" id="ProtNLM"/>
    </source>
</evidence>
<dbReference type="AlphaFoldDB" id="A0A3A9AIC2"/>
<feature type="transmembrane region" description="Helical" evidence="1">
    <location>
        <begin position="159"/>
        <end position="178"/>
    </location>
</feature>
<proteinExistence type="predicted"/>
<evidence type="ECO:0000256" key="1">
    <source>
        <dbReference type="SAM" id="Phobius"/>
    </source>
</evidence>
<reference evidence="2 3" key="1">
    <citation type="submission" date="2018-09" db="EMBL/GenBank/DDBJ databases">
        <title>Murine metabolic-syndrome-specific gut microbial biobank.</title>
        <authorList>
            <person name="Liu C."/>
        </authorList>
    </citation>
    <scope>NUCLEOTIDE SEQUENCE [LARGE SCALE GENOMIC DNA]</scope>
    <source>
        <strain evidence="2 3">0.1xD8-82</strain>
    </source>
</reference>
<keyword evidence="1" id="KW-1133">Transmembrane helix</keyword>
<feature type="transmembrane region" description="Helical" evidence="1">
    <location>
        <begin position="48"/>
        <end position="69"/>
    </location>
</feature>
<dbReference type="Proteomes" id="UP000280696">
    <property type="component" value="Unassembled WGS sequence"/>
</dbReference>
<name>A0A3A9AIC2_9FIRM</name>
<dbReference type="OrthoDB" id="1929862at2"/>
<feature type="transmembrane region" description="Helical" evidence="1">
    <location>
        <begin position="90"/>
        <end position="110"/>
    </location>
</feature>
<accession>A0A3A9AIC2</accession>
<dbReference type="EMBL" id="RAYQ01000011">
    <property type="protein sequence ID" value="RKI91038.1"/>
    <property type="molecule type" value="Genomic_DNA"/>
</dbReference>
<comment type="caution">
    <text evidence="2">The sequence shown here is derived from an EMBL/GenBank/DDBJ whole genome shotgun (WGS) entry which is preliminary data.</text>
</comment>
<keyword evidence="1" id="KW-0472">Membrane</keyword>
<feature type="transmembrane region" description="Helical" evidence="1">
    <location>
        <begin position="12"/>
        <end position="36"/>
    </location>
</feature>
<evidence type="ECO:0000313" key="3">
    <source>
        <dbReference type="Proteomes" id="UP000280696"/>
    </source>
</evidence>
<keyword evidence="1" id="KW-0812">Transmembrane</keyword>
<evidence type="ECO:0000313" key="2">
    <source>
        <dbReference type="EMBL" id="RKI91038.1"/>
    </source>
</evidence>
<feature type="transmembrane region" description="Helical" evidence="1">
    <location>
        <begin position="184"/>
        <end position="204"/>
    </location>
</feature>
<organism evidence="2 3">
    <name type="scientific">Parablautia intestinalis</name>
    <dbReference type="NCBI Taxonomy" id="2320100"/>
    <lineage>
        <taxon>Bacteria</taxon>
        <taxon>Bacillati</taxon>
        <taxon>Bacillota</taxon>
        <taxon>Clostridia</taxon>
        <taxon>Lachnospirales</taxon>
        <taxon>Lachnospiraceae</taxon>
        <taxon>Parablautia</taxon>
    </lineage>
</organism>
<dbReference type="RefSeq" id="WP_120469707.1">
    <property type="nucleotide sequence ID" value="NZ_RAYQ01000011.1"/>
</dbReference>
<feature type="transmembrane region" description="Helical" evidence="1">
    <location>
        <begin position="130"/>
        <end position="147"/>
    </location>
</feature>
<protein>
    <recommendedName>
        <fullName evidence="4">CPBP family intramembrane metalloprotease</fullName>
    </recommendedName>
</protein>
<gene>
    <name evidence="2" type="ORF">D7V94_10980</name>
</gene>
<keyword evidence="3" id="KW-1185">Reference proteome</keyword>
<sequence>MVKEVKWTKYLWLSLLSFGAFMLELLSIFAIEVIFLHVDIQNYTMQQRSIHCIIMVFMWAFFIGVLLLFSRKHYHFPERGSKRDKISSKSLIVTLACFIGCKIMTFIDWHTLKIVGEAKGKTVFQFCAQYLYYIFEVLLVILIIMYGQKAIETLLEKESPIPFGGIILAMTWGAIHFVSRGVGLEIWNGISTMLFSVLSGVMYLRLNRKCLYSYLFIAAGYLL</sequence>